<accession>A0A7S1KKY8</accession>
<organism evidence="3">
    <name type="scientific">Percolomonas cosmopolitus</name>
    <dbReference type="NCBI Taxonomy" id="63605"/>
    <lineage>
        <taxon>Eukaryota</taxon>
        <taxon>Discoba</taxon>
        <taxon>Heterolobosea</taxon>
        <taxon>Tetramitia</taxon>
        <taxon>Eutetramitia</taxon>
        <taxon>Percolomonadidae</taxon>
        <taxon>Percolomonas</taxon>
    </lineage>
</organism>
<feature type="region of interest" description="Disordered" evidence="1">
    <location>
        <begin position="1"/>
        <end position="20"/>
    </location>
</feature>
<dbReference type="InterPro" id="IPR001763">
    <property type="entry name" value="Rhodanese-like_dom"/>
</dbReference>
<protein>
    <recommendedName>
        <fullName evidence="2">Rhodanese domain-containing protein</fullName>
    </recommendedName>
</protein>
<dbReference type="AlphaFoldDB" id="A0A7S1KKY8"/>
<dbReference type="SUPFAM" id="SSF52821">
    <property type="entry name" value="Rhodanese/Cell cycle control phosphatase"/>
    <property type="match status" value="1"/>
</dbReference>
<proteinExistence type="predicted"/>
<gene>
    <name evidence="3" type="ORF">PCOS0759_LOCUS345</name>
</gene>
<evidence type="ECO:0000313" key="3">
    <source>
        <dbReference type="EMBL" id="CAD9077114.1"/>
    </source>
</evidence>
<feature type="domain" description="Rhodanese" evidence="2">
    <location>
        <begin position="56"/>
        <end position="156"/>
    </location>
</feature>
<dbReference type="Gene3D" id="3.40.250.10">
    <property type="entry name" value="Rhodanese-like domain"/>
    <property type="match status" value="1"/>
</dbReference>
<dbReference type="InterPro" id="IPR036873">
    <property type="entry name" value="Rhodanese-like_dom_sf"/>
</dbReference>
<evidence type="ECO:0000256" key="1">
    <source>
        <dbReference type="SAM" id="MobiDB-lite"/>
    </source>
</evidence>
<dbReference type="PROSITE" id="PS50206">
    <property type="entry name" value="RHODANESE_3"/>
    <property type="match status" value="1"/>
</dbReference>
<dbReference type="EMBL" id="HBGD01000453">
    <property type="protein sequence ID" value="CAD9077114.1"/>
    <property type="molecule type" value="Transcribed_RNA"/>
</dbReference>
<sequence>MSSSISTEQSTTKPASSVNRMSLSISVPPRTYTKISPSDLKTLLQNESNASKCHNILIDVRDDDIKGGVVIGSIHLPAFTFEKSGIDTLEKILKSDKYASVENVIFTSMYSSNRAPNCSSFFTQWMEKELGERKYNVFIVSSGLTGVLKEWGKDSDLIENYDSDKWNEELGMYKDDLPLTFPGK</sequence>
<evidence type="ECO:0000259" key="2">
    <source>
        <dbReference type="PROSITE" id="PS50206"/>
    </source>
</evidence>
<reference evidence="3" key="1">
    <citation type="submission" date="2021-01" db="EMBL/GenBank/DDBJ databases">
        <authorList>
            <person name="Corre E."/>
            <person name="Pelletier E."/>
            <person name="Niang G."/>
            <person name="Scheremetjew M."/>
            <person name="Finn R."/>
            <person name="Kale V."/>
            <person name="Holt S."/>
            <person name="Cochrane G."/>
            <person name="Meng A."/>
            <person name="Brown T."/>
            <person name="Cohen L."/>
        </authorList>
    </citation>
    <scope>NUCLEOTIDE SEQUENCE</scope>
    <source>
        <strain evidence="3">WS</strain>
    </source>
</reference>
<name>A0A7S1KKY8_9EUKA</name>